<comment type="caution">
    <text evidence="1">The sequence shown here is derived from an EMBL/GenBank/DDBJ whole genome shotgun (WGS) entry which is preliminary data.</text>
</comment>
<accession>A0A2U1EZH9</accession>
<reference evidence="1 2" key="1">
    <citation type="submission" date="2018-04" db="EMBL/GenBank/DDBJ databases">
        <title>Genomic Encyclopedia of Type Strains, Phase IV (KMG-IV): sequencing the most valuable type-strain genomes for metagenomic binning, comparative biology and taxonomic classification.</title>
        <authorList>
            <person name="Goeker M."/>
        </authorList>
    </citation>
    <scope>NUCLEOTIDE SEQUENCE [LARGE SCALE GENOMIC DNA]</scope>
    <source>
        <strain evidence="1 2">DSM 45771</strain>
    </source>
</reference>
<evidence type="ECO:0000313" key="2">
    <source>
        <dbReference type="Proteomes" id="UP000245639"/>
    </source>
</evidence>
<gene>
    <name evidence="1" type="ORF">C8D89_11548</name>
</gene>
<name>A0A2U1EZH9_9PSEU</name>
<dbReference type="EMBL" id="QEKW01000015">
    <property type="protein sequence ID" value="PVZ05343.1"/>
    <property type="molecule type" value="Genomic_DNA"/>
</dbReference>
<dbReference type="AlphaFoldDB" id="A0A2U1EZH9"/>
<organism evidence="1 2">
    <name type="scientific">Actinomycetospora cinnamomea</name>
    <dbReference type="NCBI Taxonomy" id="663609"/>
    <lineage>
        <taxon>Bacteria</taxon>
        <taxon>Bacillati</taxon>
        <taxon>Actinomycetota</taxon>
        <taxon>Actinomycetes</taxon>
        <taxon>Pseudonocardiales</taxon>
        <taxon>Pseudonocardiaceae</taxon>
        <taxon>Actinomycetospora</taxon>
    </lineage>
</organism>
<evidence type="ECO:0000313" key="1">
    <source>
        <dbReference type="EMBL" id="PVZ05343.1"/>
    </source>
</evidence>
<sequence length="198" mass="21962">MFVQVIEGRVADREGLRRQMDRWMAELRPGAAGYLGTTAGVADDERAFAFARFESAAAAKANSERPEQGRWWAETEKCFDGTVTFSDSDEVDTFLAGGSDDAGFVQIMKGSAPDRDRLRAMDAKLAEHAASFRPDLVGGIRVWTGPGTYIEAAYFTSEAEARANETKEPPPELAEEMAEFAEMMANIEFVDLREPWLY</sequence>
<dbReference type="Proteomes" id="UP000245639">
    <property type="component" value="Unassembled WGS sequence"/>
</dbReference>
<dbReference type="RefSeq" id="WP_116710362.1">
    <property type="nucleotide sequence ID" value="NZ_QEKW01000015.1"/>
</dbReference>
<protein>
    <recommendedName>
        <fullName evidence="3">Antibiotic biosynthesis monooxygenase</fullName>
    </recommendedName>
</protein>
<dbReference type="OrthoDB" id="3464514at2"/>
<keyword evidence="2" id="KW-1185">Reference proteome</keyword>
<proteinExistence type="predicted"/>
<evidence type="ECO:0008006" key="3">
    <source>
        <dbReference type="Google" id="ProtNLM"/>
    </source>
</evidence>